<gene>
    <name evidence="1" type="ORF">CHC_T00000583001</name>
</gene>
<protein>
    <submittedName>
        <fullName evidence="1">Uncharacterized protein</fullName>
    </submittedName>
</protein>
<proteinExistence type="predicted"/>
<dbReference type="AlphaFoldDB" id="R7QJB6"/>
<evidence type="ECO:0000313" key="2">
    <source>
        <dbReference type="Proteomes" id="UP000012073"/>
    </source>
</evidence>
<evidence type="ECO:0000313" key="1">
    <source>
        <dbReference type="EMBL" id="CDF38194.1"/>
    </source>
</evidence>
<dbReference type="EMBL" id="HG001901">
    <property type="protein sequence ID" value="CDF38194.1"/>
    <property type="molecule type" value="Genomic_DNA"/>
</dbReference>
<reference evidence="2" key="1">
    <citation type="journal article" date="2013" name="Proc. Natl. Acad. Sci. U.S.A.">
        <title>Genome structure and metabolic features in the red seaweed Chondrus crispus shed light on evolution of the Archaeplastida.</title>
        <authorList>
            <person name="Collen J."/>
            <person name="Porcel B."/>
            <person name="Carre W."/>
            <person name="Ball S.G."/>
            <person name="Chaparro C."/>
            <person name="Tonon T."/>
            <person name="Barbeyron T."/>
            <person name="Michel G."/>
            <person name="Noel B."/>
            <person name="Valentin K."/>
            <person name="Elias M."/>
            <person name="Artiguenave F."/>
            <person name="Arun A."/>
            <person name="Aury J.M."/>
            <person name="Barbosa-Neto J.F."/>
            <person name="Bothwell J.H."/>
            <person name="Bouget F.Y."/>
            <person name="Brillet L."/>
            <person name="Cabello-Hurtado F."/>
            <person name="Capella-Gutierrez S."/>
            <person name="Charrier B."/>
            <person name="Cladiere L."/>
            <person name="Cock J.M."/>
            <person name="Coelho S.M."/>
            <person name="Colleoni C."/>
            <person name="Czjzek M."/>
            <person name="Da Silva C."/>
            <person name="Delage L."/>
            <person name="Denoeud F."/>
            <person name="Deschamps P."/>
            <person name="Dittami S.M."/>
            <person name="Gabaldon T."/>
            <person name="Gachon C.M."/>
            <person name="Groisillier A."/>
            <person name="Herve C."/>
            <person name="Jabbari K."/>
            <person name="Katinka M."/>
            <person name="Kloareg B."/>
            <person name="Kowalczyk N."/>
            <person name="Labadie K."/>
            <person name="Leblanc C."/>
            <person name="Lopez P.J."/>
            <person name="McLachlan D.H."/>
            <person name="Meslet-Cladiere L."/>
            <person name="Moustafa A."/>
            <person name="Nehr Z."/>
            <person name="Nyvall Collen P."/>
            <person name="Panaud O."/>
            <person name="Partensky F."/>
            <person name="Poulain J."/>
            <person name="Rensing S.A."/>
            <person name="Rousvoal S."/>
            <person name="Samson G."/>
            <person name="Symeonidi A."/>
            <person name="Weissenbach J."/>
            <person name="Zambounis A."/>
            <person name="Wincker P."/>
            <person name="Boyen C."/>
        </authorList>
    </citation>
    <scope>NUCLEOTIDE SEQUENCE [LARGE SCALE GENOMIC DNA]</scope>
    <source>
        <strain evidence="2">cv. Stackhouse</strain>
    </source>
</reference>
<sequence length="105" mass="11562">MGWLTSLQPYYGTTAWYAHFFCSLIPHHTTAFMQPAHLSPHVSCPGGTPFYYNFTRQKPAQPYRCSDVPLGTCLPDLIPLPSSAAHTIYTSVPSPVLHPTAPCLS</sequence>
<accession>R7QJB6</accession>
<name>R7QJB6_CHOCR</name>
<dbReference type="Gramene" id="CDF38194">
    <property type="protein sequence ID" value="CDF38194"/>
    <property type="gene ID" value="CHC_T00000583001"/>
</dbReference>
<dbReference type="KEGG" id="ccp:CHC_T00000583001"/>
<organism evidence="1 2">
    <name type="scientific">Chondrus crispus</name>
    <name type="common">Carrageen Irish moss</name>
    <name type="synonym">Polymorpha crispa</name>
    <dbReference type="NCBI Taxonomy" id="2769"/>
    <lineage>
        <taxon>Eukaryota</taxon>
        <taxon>Rhodophyta</taxon>
        <taxon>Florideophyceae</taxon>
        <taxon>Rhodymeniophycidae</taxon>
        <taxon>Gigartinales</taxon>
        <taxon>Gigartinaceae</taxon>
        <taxon>Chondrus</taxon>
    </lineage>
</organism>
<dbReference type="RefSeq" id="XP_005718063.1">
    <property type="nucleotide sequence ID" value="XM_005718006.1"/>
</dbReference>
<dbReference type="GeneID" id="17325781"/>
<dbReference type="Proteomes" id="UP000012073">
    <property type="component" value="Unassembled WGS sequence"/>
</dbReference>
<keyword evidence="2" id="KW-1185">Reference proteome</keyword>